<organism evidence="4 5">
    <name type="scientific">Monilinia fructigena</name>
    <dbReference type="NCBI Taxonomy" id="38457"/>
    <lineage>
        <taxon>Eukaryota</taxon>
        <taxon>Fungi</taxon>
        <taxon>Dikarya</taxon>
        <taxon>Ascomycota</taxon>
        <taxon>Pezizomycotina</taxon>
        <taxon>Leotiomycetes</taxon>
        <taxon>Helotiales</taxon>
        <taxon>Sclerotiniaceae</taxon>
        <taxon>Monilinia</taxon>
    </lineage>
</organism>
<protein>
    <recommendedName>
        <fullName evidence="3">Pleckstrin homology domain-containing protein</fullName>
    </recommendedName>
</protein>
<feature type="region of interest" description="Disordered" evidence="2">
    <location>
        <begin position="249"/>
        <end position="272"/>
    </location>
</feature>
<evidence type="ECO:0000259" key="3">
    <source>
        <dbReference type="Pfam" id="PF12814"/>
    </source>
</evidence>
<dbReference type="GO" id="GO:0005543">
    <property type="term" value="F:phospholipid binding"/>
    <property type="evidence" value="ECO:0007669"/>
    <property type="project" value="InterPro"/>
</dbReference>
<feature type="compositionally biased region" description="Basic residues" evidence="2">
    <location>
        <begin position="1287"/>
        <end position="1299"/>
    </location>
</feature>
<feature type="compositionally biased region" description="Polar residues" evidence="2">
    <location>
        <begin position="873"/>
        <end position="883"/>
    </location>
</feature>
<feature type="compositionally biased region" description="Polar residues" evidence="2">
    <location>
        <begin position="620"/>
        <end position="631"/>
    </location>
</feature>
<dbReference type="GO" id="GO:0032065">
    <property type="term" value="P:maintenance of protein location in cell cortex"/>
    <property type="evidence" value="ECO:0007669"/>
    <property type="project" value="InterPro"/>
</dbReference>
<dbReference type="Proteomes" id="UP000249056">
    <property type="component" value="Unassembled WGS sequence"/>
</dbReference>
<dbReference type="PANTHER" id="PTHR28190:SF2">
    <property type="entry name" value="MIGRATION PROTEIN, PUTATIVE (AFU_ORTHOLOGUE AFUA_2G07730)-RELATED"/>
    <property type="match status" value="1"/>
</dbReference>
<evidence type="ECO:0000256" key="2">
    <source>
        <dbReference type="SAM" id="MobiDB-lite"/>
    </source>
</evidence>
<feature type="compositionally biased region" description="Acidic residues" evidence="2">
    <location>
        <begin position="676"/>
        <end position="690"/>
    </location>
</feature>
<feature type="coiled-coil region" evidence="1">
    <location>
        <begin position="121"/>
        <end position="155"/>
    </location>
</feature>
<evidence type="ECO:0000256" key="1">
    <source>
        <dbReference type="SAM" id="Coils"/>
    </source>
</evidence>
<gene>
    <name evidence="4" type="ORF">DID88_001935</name>
</gene>
<proteinExistence type="predicted"/>
<feature type="region of interest" description="Disordered" evidence="2">
    <location>
        <begin position="310"/>
        <end position="358"/>
    </location>
</feature>
<evidence type="ECO:0000313" key="4">
    <source>
        <dbReference type="EMBL" id="RAL64459.1"/>
    </source>
</evidence>
<name>A0A395J1E6_9HELO</name>
<dbReference type="InterPro" id="IPR053005">
    <property type="entry name" value="Nuclear_Pos-Cytoskel_Interact"/>
</dbReference>
<feature type="compositionally biased region" description="Pro residues" evidence="2">
    <location>
        <begin position="480"/>
        <end position="499"/>
    </location>
</feature>
<feature type="region of interest" description="Disordered" evidence="2">
    <location>
        <begin position="1"/>
        <end position="82"/>
    </location>
</feature>
<keyword evidence="1" id="KW-0175">Coiled coil</keyword>
<feature type="region of interest" description="Disordered" evidence="2">
    <location>
        <begin position="1286"/>
        <end position="1309"/>
    </location>
</feature>
<feature type="compositionally biased region" description="Basic residues" evidence="2">
    <location>
        <begin position="40"/>
        <end position="53"/>
    </location>
</feature>
<feature type="compositionally biased region" description="Polar residues" evidence="2">
    <location>
        <begin position="1196"/>
        <end position="1239"/>
    </location>
</feature>
<feature type="compositionally biased region" description="Polar residues" evidence="2">
    <location>
        <begin position="509"/>
        <end position="518"/>
    </location>
</feature>
<feature type="region of interest" description="Disordered" evidence="2">
    <location>
        <begin position="676"/>
        <end position="706"/>
    </location>
</feature>
<dbReference type="GO" id="GO:0015631">
    <property type="term" value="F:tubulin binding"/>
    <property type="evidence" value="ECO:0007669"/>
    <property type="project" value="TreeGrafter"/>
</dbReference>
<dbReference type="EMBL" id="QKRW01000014">
    <property type="protein sequence ID" value="RAL64459.1"/>
    <property type="molecule type" value="Genomic_DNA"/>
</dbReference>
<sequence length="1361" mass="150333">MMRDNGWETEDEYAVAAQHHLPPPSDTPYRTPSPSIRSIRSIRSRHSSRRSSRQKSTSPGPSSSPPPLPMSEKRMSGSHDVTNDETISILDPRRFTPTLHANLVAEILTLRRDQEDKLKVIESLEETLHDSRGEHESLEDRLANSAKENRALKRQLALLEGGTSSALSELAKERDEAVEVTTEIRRRLEAVQKKLKSRDEDADRVQNLWANDKDNWDEERRRLEVKIQVSENRLKTVLDEVAAYEASRSKIYPQAPDTEENGNDSDGGSVRTMSLSSSIRFSMLNGPNGYGVTKGNGMSLADELDLDDNETYYEGGRDSAASSPAKHQRTQSRESIIFRTHRRNQSGDSMNRHGSITRGRSLLNQSVLDRLEGRISEDDEVAPKPKFIYVDTGIQYSPPPSPKFASVIEIISVIEPTASVETGISPKREECPSFETPVKEWEVGANQRRKRVYTNPPLVIEPPKISPMVSAASQTLDEPLSPPRTPVSPTRAPPPPPSQFVPIEKKMEMTSTSTQTDTPIEDTNETPTSPKRIPPPILFHQFNYTHLPPLRQLLVSLCCHNSPKTLAAKLAFQVAQRLETLPSHLHPSMISSSPPSPELKADGLQFSPIPDKLPPKNPRRQNSQRSITTLPSSPPLMETRDIYPGNNDDGPLAKDRGHIRRPHRISSLFAGFDGASSDEADEFGEGDISDSDFRTALSAPKPTKKDNKLISQVSKYFPQKRDVSGGLAIQIPPADQNEADDQFNEAALELPPRTSIKAARTLGQPLPITPMAKPARMHRAALIQSGVNAHRARPGSSGLPQEVAPPFPIPTRASSRRLGASSSAPSDGNRSPNYGRGSRPYRAGSISRSGSVRKVRSAAAITRSRRDARRSESISSPPMSPTVQEPESPSLPPLPNNDITTPRFSRDNASSRYRTHRYQLSTTNTAVTTNTAGSSAITDNQSPNQATGVVDAIAQTMVGEWMFKYVRRRKSFGVSDQDGDNATNGTRHKRWVWLAPYERAVMWSITIQSVLDVKDDNPPPKGAGGLFNRSILILTPARALKFTAVSRERHYLWLTALSFLAHSSQAVPDVITPHAASSLSVNPPPLPDFQRPSRMQKTHKIRDSIKVAKGKNNFNRTAPSSTYSSSQQTDTNTSVRDNDSFYTNSHSVRSDPAEAPFVPRFSERGINGHGRKRSNTGSHIPPPLSFRGFSAGHVPTKSTAGMSDRTAGSSENYSSYNSQPSSVLGYNGPSRRSSIRTSDASALSGAVNNFFDAVGTIRMEAFISPLGNTRFDDFPDEQDEMDMISVQRRRSRDGRRRSRNKESFGVTRGGGAFGGTVEEQLRTGIVEVELRGRKNMVLVISKKDRRNLEEILGTIILFSNF</sequence>
<feature type="compositionally biased region" description="Low complexity" evidence="2">
    <location>
        <begin position="812"/>
        <end position="826"/>
    </location>
</feature>
<evidence type="ECO:0000313" key="5">
    <source>
        <dbReference type="Proteomes" id="UP000249056"/>
    </source>
</evidence>
<feature type="region of interest" description="Disordered" evidence="2">
    <location>
        <begin position="585"/>
        <end position="657"/>
    </location>
</feature>
<feature type="region of interest" description="Disordered" evidence="2">
    <location>
        <begin position="787"/>
        <end position="927"/>
    </location>
</feature>
<feature type="domain" description="Pleckstrin homology" evidence="3">
    <location>
        <begin position="949"/>
        <end position="1063"/>
    </location>
</feature>
<dbReference type="OrthoDB" id="2149224at2759"/>
<dbReference type="Pfam" id="PF12814">
    <property type="entry name" value="Mcp5_PH"/>
    <property type="match status" value="1"/>
</dbReference>
<dbReference type="GO" id="GO:0005739">
    <property type="term" value="C:mitochondrion"/>
    <property type="evidence" value="ECO:0007669"/>
    <property type="project" value="TreeGrafter"/>
</dbReference>
<feature type="region of interest" description="Disordered" evidence="2">
    <location>
        <begin position="470"/>
        <end position="534"/>
    </location>
</feature>
<reference evidence="4 5" key="1">
    <citation type="submission" date="2018-06" db="EMBL/GenBank/DDBJ databases">
        <title>Genome Sequence of the Brown Rot Fungal Pathogen Monilinia fructigena.</title>
        <authorList>
            <person name="Landi L."/>
            <person name="De Miccolis Angelini R.M."/>
            <person name="Pollastro S."/>
            <person name="Abate D."/>
            <person name="Faretra F."/>
            <person name="Romanazzi G."/>
        </authorList>
    </citation>
    <scope>NUCLEOTIDE SEQUENCE [LARGE SCALE GENOMIC DNA]</scope>
    <source>
        <strain evidence="4 5">Mfrg269</strain>
    </source>
</reference>
<accession>A0A395J1E6</accession>
<feature type="compositionally biased region" description="Low complexity" evidence="2">
    <location>
        <begin position="1120"/>
        <end position="1134"/>
    </location>
</feature>
<keyword evidence="5" id="KW-1185">Reference proteome</keyword>
<feature type="compositionally biased region" description="Low complexity" evidence="2">
    <location>
        <begin position="27"/>
        <end position="39"/>
    </location>
</feature>
<dbReference type="PANTHER" id="PTHR28190">
    <property type="entry name" value="NUCLEAR MIGRATION PROTEIN NUM1"/>
    <property type="match status" value="1"/>
</dbReference>
<feature type="coiled-coil region" evidence="1">
    <location>
        <begin position="213"/>
        <end position="240"/>
    </location>
</feature>
<dbReference type="GO" id="GO:0005938">
    <property type="term" value="C:cell cortex"/>
    <property type="evidence" value="ECO:0007669"/>
    <property type="project" value="InterPro"/>
</dbReference>
<dbReference type="GO" id="GO:0000226">
    <property type="term" value="P:microtubule cytoskeleton organization"/>
    <property type="evidence" value="ECO:0007669"/>
    <property type="project" value="TreeGrafter"/>
</dbReference>
<feature type="compositionally biased region" description="Polar residues" evidence="2">
    <location>
        <begin position="898"/>
        <end position="912"/>
    </location>
</feature>
<dbReference type="InterPro" id="IPR024774">
    <property type="entry name" value="PH_dom-Mcp5-type"/>
</dbReference>
<comment type="caution">
    <text evidence="4">The sequence shown here is derived from an EMBL/GenBank/DDBJ whole genome shotgun (WGS) entry which is preliminary data.</text>
</comment>
<feature type="region of interest" description="Disordered" evidence="2">
    <location>
        <begin position="1076"/>
        <end position="1239"/>
    </location>
</feature>